<dbReference type="eggNOG" id="COG1595">
    <property type="taxonomic scope" value="Bacteria"/>
</dbReference>
<dbReference type="STRING" id="319236.BST91_04860"/>
<dbReference type="Gene3D" id="1.10.10.10">
    <property type="entry name" value="Winged helix-like DNA-binding domain superfamily/Winged helix DNA-binding domain"/>
    <property type="match status" value="1"/>
</dbReference>
<evidence type="ECO:0000259" key="6">
    <source>
        <dbReference type="Pfam" id="PF08281"/>
    </source>
</evidence>
<gene>
    <name evidence="7" type="ORF">JCM19294_720</name>
</gene>
<dbReference type="InterPro" id="IPR013324">
    <property type="entry name" value="RNA_pol_sigma_r3/r4-like"/>
</dbReference>
<reference evidence="7" key="1">
    <citation type="journal article" date="2014" name="Genome Announc.">
        <title>Draft Genome Sequences of Marine Flavobacterium Nonlabens Strains NR17, NR24, NR27, NR32, NR33, and Ara13.</title>
        <authorList>
            <person name="Nakanishi M."/>
            <person name="Meirelles P."/>
            <person name="Suzuki R."/>
            <person name="Takatani N."/>
            <person name="Mino S."/>
            <person name="Suda W."/>
            <person name="Oshima K."/>
            <person name="Hattori M."/>
            <person name="Ohkuma M."/>
            <person name="Hosokawa M."/>
            <person name="Miyashita K."/>
            <person name="Thompson F.L."/>
            <person name="Niwa A."/>
            <person name="Sawabe T."/>
            <person name="Sawabe T."/>
        </authorList>
    </citation>
    <scope>NUCLEOTIDE SEQUENCE [LARGE SCALE GENOMIC DNA]</scope>
    <source>
        <strain evidence="7">JCM 19294</strain>
    </source>
</reference>
<dbReference type="AlphaFoldDB" id="A0A090Q7B2"/>
<dbReference type="InterPro" id="IPR039425">
    <property type="entry name" value="RNA_pol_sigma-70-like"/>
</dbReference>
<evidence type="ECO:0000313" key="7">
    <source>
        <dbReference type="EMBL" id="GAK98087.1"/>
    </source>
</evidence>
<dbReference type="SUPFAM" id="SSF88946">
    <property type="entry name" value="Sigma2 domain of RNA polymerase sigma factors"/>
    <property type="match status" value="1"/>
</dbReference>
<dbReference type="Gene3D" id="1.10.1740.10">
    <property type="match status" value="1"/>
</dbReference>
<dbReference type="NCBIfam" id="TIGR02937">
    <property type="entry name" value="sigma70-ECF"/>
    <property type="match status" value="1"/>
</dbReference>
<organism evidence="7 8">
    <name type="scientific">Nonlabens tegetincola</name>
    <dbReference type="NCBI Taxonomy" id="323273"/>
    <lineage>
        <taxon>Bacteria</taxon>
        <taxon>Pseudomonadati</taxon>
        <taxon>Bacteroidota</taxon>
        <taxon>Flavobacteriia</taxon>
        <taxon>Flavobacteriales</taxon>
        <taxon>Flavobacteriaceae</taxon>
        <taxon>Nonlabens</taxon>
    </lineage>
</organism>
<dbReference type="CDD" id="cd06171">
    <property type="entry name" value="Sigma70_r4"/>
    <property type="match status" value="1"/>
</dbReference>
<dbReference type="EMBL" id="BBML01000009">
    <property type="protein sequence ID" value="GAK98087.1"/>
    <property type="molecule type" value="Genomic_DNA"/>
</dbReference>
<keyword evidence="8" id="KW-1185">Reference proteome</keyword>
<dbReference type="GO" id="GO:0006352">
    <property type="term" value="P:DNA-templated transcription initiation"/>
    <property type="evidence" value="ECO:0007669"/>
    <property type="project" value="InterPro"/>
</dbReference>
<protein>
    <submittedName>
        <fullName evidence="7">RNA polymerase ECF-type sigma factor</fullName>
    </submittedName>
</protein>
<dbReference type="Proteomes" id="UP000029221">
    <property type="component" value="Unassembled WGS sequence"/>
</dbReference>
<keyword evidence="5" id="KW-0804">Transcription</keyword>
<dbReference type="RefSeq" id="WP_235784013.1">
    <property type="nucleotide sequence ID" value="NZ_BBML01000009.1"/>
</dbReference>
<feature type="domain" description="RNA polymerase sigma factor 70 region 4 type 2" evidence="6">
    <location>
        <begin position="70"/>
        <end position="122"/>
    </location>
</feature>
<name>A0A090Q7B2_9FLAO</name>
<dbReference type="InterPro" id="IPR013325">
    <property type="entry name" value="RNA_pol_sigma_r2"/>
</dbReference>
<dbReference type="GO" id="GO:0016987">
    <property type="term" value="F:sigma factor activity"/>
    <property type="evidence" value="ECO:0007669"/>
    <property type="project" value="UniProtKB-KW"/>
</dbReference>
<dbReference type="InterPro" id="IPR036388">
    <property type="entry name" value="WH-like_DNA-bd_sf"/>
</dbReference>
<evidence type="ECO:0000256" key="5">
    <source>
        <dbReference type="ARBA" id="ARBA00023163"/>
    </source>
</evidence>
<sequence length="131" mass="15220">MISAFRKMNQWNRESTYGSWLKRIVINNSLSHLRKAGKMPTVDYEEVSYEMEQQPDDTGIDMEQAGMTARKVLEMMSELKENYRQVLTLSLIEGMDNEEICEILGLSNGQCRTMISRAKQSLRNKIEEYEG</sequence>
<keyword evidence="2" id="KW-0805">Transcription regulation</keyword>
<dbReference type="PANTHER" id="PTHR43133:SF8">
    <property type="entry name" value="RNA POLYMERASE SIGMA FACTOR HI_1459-RELATED"/>
    <property type="match status" value="1"/>
</dbReference>
<evidence type="ECO:0000256" key="3">
    <source>
        <dbReference type="ARBA" id="ARBA00023082"/>
    </source>
</evidence>
<dbReference type="SUPFAM" id="SSF88659">
    <property type="entry name" value="Sigma3 and sigma4 domains of RNA polymerase sigma factors"/>
    <property type="match status" value="1"/>
</dbReference>
<evidence type="ECO:0000256" key="1">
    <source>
        <dbReference type="ARBA" id="ARBA00010641"/>
    </source>
</evidence>
<evidence type="ECO:0000256" key="4">
    <source>
        <dbReference type="ARBA" id="ARBA00023125"/>
    </source>
</evidence>
<dbReference type="GO" id="GO:0003677">
    <property type="term" value="F:DNA binding"/>
    <property type="evidence" value="ECO:0007669"/>
    <property type="project" value="UniProtKB-KW"/>
</dbReference>
<keyword evidence="3" id="KW-0731">Sigma factor</keyword>
<accession>A0A090Q7B2</accession>
<evidence type="ECO:0000256" key="2">
    <source>
        <dbReference type="ARBA" id="ARBA00023015"/>
    </source>
</evidence>
<dbReference type="Pfam" id="PF08281">
    <property type="entry name" value="Sigma70_r4_2"/>
    <property type="match status" value="1"/>
</dbReference>
<keyword evidence="4" id="KW-0238">DNA-binding</keyword>
<evidence type="ECO:0000313" key="8">
    <source>
        <dbReference type="Proteomes" id="UP000029221"/>
    </source>
</evidence>
<dbReference type="InterPro" id="IPR014284">
    <property type="entry name" value="RNA_pol_sigma-70_dom"/>
</dbReference>
<dbReference type="InterPro" id="IPR013249">
    <property type="entry name" value="RNA_pol_sigma70_r4_t2"/>
</dbReference>
<dbReference type="PANTHER" id="PTHR43133">
    <property type="entry name" value="RNA POLYMERASE ECF-TYPE SIGMA FACTO"/>
    <property type="match status" value="1"/>
</dbReference>
<comment type="caution">
    <text evidence="7">The sequence shown here is derived from an EMBL/GenBank/DDBJ whole genome shotgun (WGS) entry which is preliminary data.</text>
</comment>
<proteinExistence type="inferred from homology"/>
<comment type="similarity">
    <text evidence="1">Belongs to the sigma-70 factor family. ECF subfamily.</text>
</comment>